<gene>
    <name evidence="1" type="ORF">LOK49_LG08G01654</name>
</gene>
<evidence type="ECO:0000313" key="1">
    <source>
        <dbReference type="EMBL" id="KAI8002897.1"/>
    </source>
</evidence>
<proteinExistence type="predicted"/>
<comment type="caution">
    <text evidence="1">The sequence shown here is derived from an EMBL/GenBank/DDBJ whole genome shotgun (WGS) entry which is preliminary data.</text>
</comment>
<protein>
    <submittedName>
        <fullName evidence="1">F-box/LRR-repeat protein</fullName>
    </submittedName>
</protein>
<sequence>MKRKRNQRKRKPIDDGEGEEEDRISRLPDSILHKILSSMDDLVSAIETCVLSKRSTLPNLRFDFDQFLSHQTDAYYDTTIPRFTCFLNQVLSNLCRFYFSSDYFVDQCLVKKCICYAVCHNVQQLHVGAFCFPTPYEFPRCFINCGSLKQLKLVYCEYNSMPWDTPLGLPGLKTLDLHRFAHGSSNFITQTVANCPNLETLILDYLYLECLNINAPQLRKLELCYQRHSISESYESKICDFST</sequence>
<keyword evidence="2" id="KW-1185">Reference proteome</keyword>
<accession>A0ACC0GNV5</accession>
<dbReference type="Proteomes" id="UP001060215">
    <property type="component" value="Chromosome 9"/>
</dbReference>
<name>A0ACC0GNV5_9ERIC</name>
<organism evidence="1 2">
    <name type="scientific">Camellia lanceoleosa</name>
    <dbReference type="NCBI Taxonomy" id="1840588"/>
    <lineage>
        <taxon>Eukaryota</taxon>
        <taxon>Viridiplantae</taxon>
        <taxon>Streptophyta</taxon>
        <taxon>Embryophyta</taxon>
        <taxon>Tracheophyta</taxon>
        <taxon>Spermatophyta</taxon>
        <taxon>Magnoliopsida</taxon>
        <taxon>eudicotyledons</taxon>
        <taxon>Gunneridae</taxon>
        <taxon>Pentapetalae</taxon>
        <taxon>asterids</taxon>
        <taxon>Ericales</taxon>
        <taxon>Theaceae</taxon>
        <taxon>Camellia</taxon>
    </lineage>
</organism>
<dbReference type="EMBL" id="CM045766">
    <property type="protein sequence ID" value="KAI8002897.1"/>
    <property type="molecule type" value="Genomic_DNA"/>
</dbReference>
<reference evidence="1 2" key="1">
    <citation type="journal article" date="2022" name="Plant J.">
        <title>Chromosome-level genome of Camellia lanceoleosa provides a valuable resource for understanding genome evolution and self-incompatibility.</title>
        <authorList>
            <person name="Gong W."/>
            <person name="Xiao S."/>
            <person name="Wang L."/>
            <person name="Liao Z."/>
            <person name="Chang Y."/>
            <person name="Mo W."/>
            <person name="Hu G."/>
            <person name="Li W."/>
            <person name="Zhao G."/>
            <person name="Zhu H."/>
            <person name="Hu X."/>
            <person name="Ji K."/>
            <person name="Xiang X."/>
            <person name="Song Q."/>
            <person name="Yuan D."/>
            <person name="Jin S."/>
            <person name="Zhang L."/>
        </authorList>
    </citation>
    <scope>NUCLEOTIDE SEQUENCE [LARGE SCALE GENOMIC DNA]</scope>
    <source>
        <strain evidence="1">SQ_2022a</strain>
    </source>
</reference>
<evidence type="ECO:0000313" key="2">
    <source>
        <dbReference type="Proteomes" id="UP001060215"/>
    </source>
</evidence>